<dbReference type="EMBL" id="BAVS01000030">
    <property type="protein sequence ID" value="GAE94754.1"/>
    <property type="molecule type" value="Genomic_DNA"/>
</dbReference>
<comment type="caution">
    <text evidence="1">The sequence shown here is derived from an EMBL/GenBank/DDBJ whole genome shotgun (WGS) entry which is preliminary data.</text>
</comment>
<accession>W4VPS3</accession>
<evidence type="ECO:0000313" key="1">
    <source>
        <dbReference type="EMBL" id="GAE94754.1"/>
    </source>
</evidence>
<evidence type="ECO:0008006" key="3">
    <source>
        <dbReference type="Google" id="ProtNLM"/>
    </source>
</evidence>
<sequence>MNAYSHGFSRDKEQMENSLHEIKVLMEKVTKHSVKKEVAHSFQAQLPFIMSLVAKAKEQSSFNRMLLTKEARERQSLLALRNTRESRQTVGLRQFERTSVAGRLLDARIQHFFKARLHQHLFQANRWWQQTFTHQVDVTKRYLYKAGLSYQDHIANVKTSASEFLNGAFVKPATKSWDSFTVIGDSVADSFQERNEKKLDSFYDFANYLTVGIPDAVVGVGKGLDERYQTLKNDPSHPHFLNYATMGGTSEMAVNAVNPEEAYSPEHWLNSLGTASVLFTGGISATSSHMVTKSTLSSPKPSVTVPKVQEPWTANAALEWLKDPPLPNVYVVHDSLGGNHYVFSKRLGGGEGGSSKSTDNVLDGVRIINKKYAREVYKLSDDLGKKYPKGVKFSKEGFPDFSPYSKANIEIEGLIGDHYFDFKKANEAIGLKNIPSGYTWHHVEDGKTMMLVPSDIHGAVRHTGGASLINKGIRP</sequence>
<dbReference type="Pfam" id="PF14414">
    <property type="entry name" value="WHH"/>
    <property type="match status" value="1"/>
</dbReference>
<organism evidence="1 2">
    <name type="scientific">Gracilibacillus boraciitolerans JCM 21714</name>
    <dbReference type="NCBI Taxonomy" id="1298598"/>
    <lineage>
        <taxon>Bacteria</taxon>
        <taxon>Bacillati</taxon>
        <taxon>Bacillota</taxon>
        <taxon>Bacilli</taxon>
        <taxon>Bacillales</taxon>
        <taxon>Bacillaceae</taxon>
        <taxon>Gracilibacillus</taxon>
    </lineage>
</organism>
<evidence type="ECO:0000313" key="2">
    <source>
        <dbReference type="Proteomes" id="UP000019102"/>
    </source>
</evidence>
<gene>
    <name evidence="1" type="ORF">JCM21714_3943</name>
</gene>
<dbReference type="AlphaFoldDB" id="W4VPS3"/>
<protein>
    <recommendedName>
        <fullName evidence="3">HNH endonuclease</fullName>
    </recommendedName>
</protein>
<dbReference type="STRING" id="1298598.JCM21714_3943"/>
<proteinExistence type="predicted"/>
<dbReference type="eggNOG" id="COG1372">
    <property type="taxonomic scope" value="Bacteria"/>
</dbReference>
<dbReference type="InterPro" id="IPR032869">
    <property type="entry name" value="WHH_dom_containing"/>
</dbReference>
<reference evidence="1 2" key="1">
    <citation type="journal article" date="2014" name="Genome Announc.">
        <title>Draft Genome Sequence of the Boron-Tolerant and Moderately Halotolerant Bacterium Gracilibacillus boraciitolerans JCM 21714T.</title>
        <authorList>
            <person name="Ahmed I."/>
            <person name="Oshima K."/>
            <person name="Suda W."/>
            <person name="Kitamura K."/>
            <person name="Iida T."/>
            <person name="Ohmori Y."/>
            <person name="Fujiwara T."/>
            <person name="Hattori M."/>
            <person name="Ohkuma M."/>
        </authorList>
    </citation>
    <scope>NUCLEOTIDE SEQUENCE [LARGE SCALE GENOMIC DNA]</scope>
    <source>
        <strain evidence="1 2">JCM 21714</strain>
    </source>
</reference>
<keyword evidence="2" id="KW-1185">Reference proteome</keyword>
<name>W4VPS3_9BACI</name>
<dbReference type="eggNOG" id="COG5444">
    <property type="taxonomic scope" value="Bacteria"/>
</dbReference>
<dbReference type="Proteomes" id="UP000019102">
    <property type="component" value="Unassembled WGS sequence"/>
</dbReference>